<name>A0A4Y2E3N6_ARAVE</name>
<proteinExistence type="predicted"/>
<evidence type="ECO:0000313" key="1">
    <source>
        <dbReference type="EMBL" id="GBM22909.1"/>
    </source>
</evidence>
<gene>
    <name evidence="1" type="ORF">AVEN_136335_1</name>
</gene>
<organism evidence="1 2">
    <name type="scientific">Araneus ventricosus</name>
    <name type="common">Orbweaver spider</name>
    <name type="synonym">Epeira ventricosa</name>
    <dbReference type="NCBI Taxonomy" id="182803"/>
    <lineage>
        <taxon>Eukaryota</taxon>
        <taxon>Metazoa</taxon>
        <taxon>Ecdysozoa</taxon>
        <taxon>Arthropoda</taxon>
        <taxon>Chelicerata</taxon>
        <taxon>Arachnida</taxon>
        <taxon>Araneae</taxon>
        <taxon>Araneomorphae</taxon>
        <taxon>Entelegynae</taxon>
        <taxon>Araneoidea</taxon>
        <taxon>Araneidae</taxon>
        <taxon>Araneus</taxon>
    </lineage>
</organism>
<keyword evidence="2" id="KW-1185">Reference proteome</keyword>
<sequence length="154" mass="17548">MIGSMIYQATETDHNSIFNAFQMERLGVGGRRWCNVGEPHHAGTTVSGATTEEHVLRGKYSSYKHRTVRPLQSAALYLRCMSASATFEYSSYYLGNLFANAFFNRDRCSRNLPFNALYRMTKAFRTLQCYVIPIRLCAPYNPCKFAELVANHPL</sequence>
<dbReference type="Proteomes" id="UP000499080">
    <property type="component" value="Unassembled WGS sequence"/>
</dbReference>
<dbReference type="AlphaFoldDB" id="A0A4Y2E3N6"/>
<dbReference type="EMBL" id="BGPR01000489">
    <property type="protein sequence ID" value="GBM22909.1"/>
    <property type="molecule type" value="Genomic_DNA"/>
</dbReference>
<evidence type="ECO:0000313" key="2">
    <source>
        <dbReference type="Proteomes" id="UP000499080"/>
    </source>
</evidence>
<protein>
    <submittedName>
        <fullName evidence="1">Uncharacterized protein</fullName>
    </submittedName>
</protein>
<comment type="caution">
    <text evidence="1">The sequence shown here is derived from an EMBL/GenBank/DDBJ whole genome shotgun (WGS) entry which is preliminary data.</text>
</comment>
<reference evidence="1 2" key="1">
    <citation type="journal article" date="2019" name="Sci. Rep.">
        <title>Orb-weaving spider Araneus ventricosus genome elucidates the spidroin gene catalogue.</title>
        <authorList>
            <person name="Kono N."/>
            <person name="Nakamura H."/>
            <person name="Ohtoshi R."/>
            <person name="Moran D.A.P."/>
            <person name="Shinohara A."/>
            <person name="Yoshida Y."/>
            <person name="Fujiwara M."/>
            <person name="Mori M."/>
            <person name="Tomita M."/>
            <person name="Arakawa K."/>
        </authorList>
    </citation>
    <scope>NUCLEOTIDE SEQUENCE [LARGE SCALE GENOMIC DNA]</scope>
</reference>
<accession>A0A4Y2E3N6</accession>